<organism evidence="1 2">
    <name type="scientific">Dreissena polymorpha</name>
    <name type="common">Zebra mussel</name>
    <name type="synonym">Mytilus polymorpha</name>
    <dbReference type="NCBI Taxonomy" id="45954"/>
    <lineage>
        <taxon>Eukaryota</taxon>
        <taxon>Metazoa</taxon>
        <taxon>Spiralia</taxon>
        <taxon>Lophotrochozoa</taxon>
        <taxon>Mollusca</taxon>
        <taxon>Bivalvia</taxon>
        <taxon>Autobranchia</taxon>
        <taxon>Heteroconchia</taxon>
        <taxon>Euheterodonta</taxon>
        <taxon>Imparidentia</taxon>
        <taxon>Neoheterodontei</taxon>
        <taxon>Myida</taxon>
        <taxon>Dreissenoidea</taxon>
        <taxon>Dreissenidae</taxon>
        <taxon>Dreissena</taxon>
    </lineage>
</organism>
<dbReference type="AlphaFoldDB" id="A0A9D4NLF3"/>
<sequence>MNGAKLEEMTSFKYLGTNLSKDGTDTAEILIRITMATTSMARLSRLWTRSSISIKYRL</sequence>
<accession>A0A9D4NLF3</accession>
<evidence type="ECO:0000313" key="2">
    <source>
        <dbReference type="Proteomes" id="UP000828390"/>
    </source>
</evidence>
<keyword evidence="2" id="KW-1185">Reference proteome</keyword>
<dbReference type="EMBL" id="JAIWYP010000001">
    <property type="protein sequence ID" value="KAH3896886.1"/>
    <property type="molecule type" value="Genomic_DNA"/>
</dbReference>
<dbReference type="Proteomes" id="UP000828390">
    <property type="component" value="Unassembled WGS sequence"/>
</dbReference>
<reference evidence="1" key="1">
    <citation type="journal article" date="2019" name="bioRxiv">
        <title>The Genome of the Zebra Mussel, Dreissena polymorpha: A Resource for Invasive Species Research.</title>
        <authorList>
            <person name="McCartney M.A."/>
            <person name="Auch B."/>
            <person name="Kono T."/>
            <person name="Mallez S."/>
            <person name="Zhang Y."/>
            <person name="Obille A."/>
            <person name="Becker A."/>
            <person name="Abrahante J.E."/>
            <person name="Garbe J."/>
            <person name="Badalamenti J.P."/>
            <person name="Herman A."/>
            <person name="Mangelson H."/>
            <person name="Liachko I."/>
            <person name="Sullivan S."/>
            <person name="Sone E.D."/>
            <person name="Koren S."/>
            <person name="Silverstein K.A.T."/>
            <person name="Beckman K.B."/>
            <person name="Gohl D.M."/>
        </authorList>
    </citation>
    <scope>NUCLEOTIDE SEQUENCE</scope>
    <source>
        <strain evidence="1">Duluth1</strain>
        <tissue evidence="1">Whole animal</tissue>
    </source>
</reference>
<protein>
    <submittedName>
        <fullName evidence="1">Uncharacterized protein</fullName>
    </submittedName>
</protein>
<comment type="caution">
    <text evidence="1">The sequence shown here is derived from an EMBL/GenBank/DDBJ whole genome shotgun (WGS) entry which is preliminary data.</text>
</comment>
<proteinExistence type="predicted"/>
<evidence type="ECO:0000313" key="1">
    <source>
        <dbReference type="EMBL" id="KAH3896886.1"/>
    </source>
</evidence>
<gene>
    <name evidence="1" type="ORF">DPMN_021070</name>
</gene>
<name>A0A9D4NLF3_DREPO</name>
<reference evidence="1" key="2">
    <citation type="submission" date="2020-11" db="EMBL/GenBank/DDBJ databases">
        <authorList>
            <person name="McCartney M.A."/>
            <person name="Auch B."/>
            <person name="Kono T."/>
            <person name="Mallez S."/>
            <person name="Becker A."/>
            <person name="Gohl D.M."/>
            <person name="Silverstein K.A.T."/>
            <person name="Koren S."/>
            <person name="Bechman K.B."/>
            <person name="Herman A."/>
            <person name="Abrahante J.E."/>
            <person name="Garbe J."/>
        </authorList>
    </citation>
    <scope>NUCLEOTIDE SEQUENCE</scope>
    <source>
        <strain evidence="1">Duluth1</strain>
        <tissue evidence="1">Whole animal</tissue>
    </source>
</reference>